<dbReference type="InterPro" id="IPR032675">
    <property type="entry name" value="LRR_dom_sf"/>
</dbReference>
<evidence type="ECO:0000313" key="2">
    <source>
        <dbReference type="EMBL" id="KAK4434993.1"/>
    </source>
</evidence>
<dbReference type="SMART" id="SM00579">
    <property type="entry name" value="FBD"/>
    <property type="match status" value="1"/>
</dbReference>
<protein>
    <recommendedName>
        <fullName evidence="1">FBD domain-containing protein</fullName>
    </recommendedName>
</protein>
<sequence length="310" mass="35513">MVPEFEIYPGVDHWLQFLSNHHVEELGLESYDIDQPMPYHLFTFDHLAHLYLTNVQIKLPPAFKGFSSLLRLELQNVYIAPWEFKKLISKCPSLEYMDLDDLDCDTGELEIDAPNLNLLASLADFATFEPYEIDWNMIEVLGKLSSLEADGGFLQFLARGGVPQKLPTNLNHLRVLSLSHIGFEHIVEVKCALCLIRSSPNLQSLKIISEKSSDADMETTTRYLKAQQKHKIPLRRLKIVMIWCISGREPEMEFVKLLLLTATALRKLEFGSAYEAKEEARSNMLKQLVSFRRASPKAQIIFRDNGYPLS</sequence>
<dbReference type="InterPro" id="IPR006566">
    <property type="entry name" value="FBD"/>
</dbReference>
<reference evidence="2" key="1">
    <citation type="submission" date="2020-06" db="EMBL/GenBank/DDBJ databases">
        <authorList>
            <person name="Li T."/>
            <person name="Hu X."/>
            <person name="Zhang T."/>
            <person name="Song X."/>
            <person name="Zhang H."/>
            <person name="Dai N."/>
            <person name="Sheng W."/>
            <person name="Hou X."/>
            <person name="Wei L."/>
        </authorList>
    </citation>
    <scope>NUCLEOTIDE SEQUENCE</scope>
    <source>
        <strain evidence="2">3651</strain>
        <tissue evidence="2">Leaf</tissue>
    </source>
</reference>
<dbReference type="Proteomes" id="UP001293254">
    <property type="component" value="Unassembled WGS sequence"/>
</dbReference>
<dbReference type="Pfam" id="PF24758">
    <property type="entry name" value="LRR_At5g56370"/>
    <property type="match status" value="1"/>
</dbReference>
<dbReference type="EMBL" id="JACGWO010000002">
    <property type="protein sequence ID" value="KAK4434993.1"/>
    <property type="molecule type" value="Genomic_DNA"/>
</dbReference>
<dbReference type="InterPro" id="IPR055411">
    <property type="entry name" value="LRR_FXL15/At3g58940/PEG3-like"/>
</dbReference>
<evidence type="ECO:0000259" key="1">
    <source>
        <dbReference type="SMART" id="SM00579"/>
    </source>
</evidence>
<reference evidence="2" key="2">
    <citation type="journal article" date="2024" name="Plant">
        <title>Genomic evolution and insights into agronomic trait innovations of Sesamum species.</title>
        <authorList>
            <person name="Miao H."/>
            <person name="Wang L."/>
            <person name="Qu L."/>
            <person name="Liu H."/>
            <person name="Sun Y."/>
            <person name="Le M."/>
            <person name="Wang Q."/>
            <person name="Wei S."/>
            <person name="Zheng Y."/>
            <person name="Lin W."/>
            <person name="Duan Y."/>
            <person name="Cao H."/>
            <person name="Xiong S."/>
            <person name="Wang X."/>
            <person name="Wei L."/>
            <person name="Li C."/>
            <person name="Ma Q."/>
            <person name="Ju M."/>
            <person name="Zhao R."/>
            <person name="Li G."/>
            <person name="Mu C."/>
            <person name="Tian Q."/>
            <person name="Mei H."/>
            <person name="Zhang T."/>
            <person name="Gao T."/>
            <person name="Zhang H."/>
        </authorList>
    </citation>
    <scope>NUCLEOTIDE SEQUENCE</scope>
    <source>
        <strain evidence="2">3651</strain>
    </source>
</reference>
<comment type="caution">
    <text evidence="2">The sequence shown here is derived from an EMBL/GenBank/DDBJ whole genome shotgun (WGS) entry which is preliminary data.</text>
</comment>
<dbReference type="PANTHER" id="PTHR31639">
    <property type="entry name" value="F-BOX PROTEIN-LIKE"/>
    <property type="match status" value="1"/>
</dbReference>
<dbReference type="SUPFAM" id="SSF52047">
    <property type="entry name" value="RNI-like"/>
    <property type="match status" value="1"/>
</dbReference>
<accession>A0AAE1YS23</accession>
<keyword evidence="3" id="KW-1185">Reference proteome</keyword>
<proteinExistence type="predicted"/>
<dbReference type="Gene3D" id="3.80.10.10">
    <property type="entry name" value="Ribonuclease Inhibitor"/>
    <property type="match status" value="1"/>
</dbReference>
<gene>
    <name evidence="2" type="ORF">Salat_0662300</name>
</gene>
<dbReference type="PANTHER" id="PTHR31639:SF312">
    <property type="entry name" value="CYCLIN-LIKE F-BOX"/>
    <property type="match status" value="1"/>
</dbReference>
<feature type="domain" description="FBD" evidence="1">
    <location>
        <begin position="231"/>
        <end position="303"/>
    </location>
</feature>
<name>A0AAE1YS23_9LAMI</name>
<organism evidence="2 3">
    <name type="scientific">Sesamum alatum</name>
    <dbReference type="NCBI Taxonomy" id="300844"/>
    <lineage>
        <taxon>Eukaryota</taxon>
        <taxon>Viridiplantae</taxon>
        <taxon>Streptophyta</taxon>
        <taxon>Embryophyta</taxon>
        <taxon>Tracheophyta</taxon>
        <taxon>Spermatophyta</taxon>
        <taxon>Magnoliopsida</taxon>
        <taxon>eudicotyledons</taxon>
        <taxon>Gunneridae</taxon>
        <taxon>Pentapetalae</taxon>
        <taxon>asterids</taxon>
        <taxon>lamiids</taxon>
        <taxon>Lamiales</taxon>
        <taxon>Pedaliaceae</taxon>
        <taxon>Sesamum</taxon>
    </lineage>
</organism>
<evidence type="ECO:0000313" key="3">
    <source>
        <dbReference type="Proteomes" id="UP001293254"/>
    </source>
</evidence>
<dbReference type="AlphaFoldDB" id="A0AAE1YS23"/>